<dbReference type="Gene3D" id="1.10.10.60">
    <property type="entry name" value="Homeodomain-like"/>
    <property type="match status" value="1"/>
</dbReference>
<feature type="domain" description="HTH tetR-type" evidence="5">
    <location>
        <begin position="9"/>
        <end position="69"/>
    </location>
</feature>
<dbReference type="PANTHER" id="PTHR30055">
    <property type="entry name" value="HTH-TYPE TRANSCRIPTIONAL REGULATOR RUTR"/>
    <property type="match status" value="1"/>
</dbReference>
<dbReference type="SUPFAM" id="SSF48498">
    <property type="entry name" value="Tetracyclin repressor-like, C-terminal domain"/>
    <property type="match status" value="1"/>
</dbReference>
<keyword evidence="3" id="KW-0804">Transcription</keyword>
<evidence type="ECO:0000256" key="3">
    <source>
        <dbReference type="ARBA" id="ARBA00023163"/>
    </source>
</evidence>
<evidence type="ECO:0000256" key="4">
    <source>
        <dbReference type="PROSITE-ProRule" id="PRU00335"/>
    </source>
</evidence>
<dbReference type="EMBL" id="JNVD01000005">
    <property type="protein sequence ID" value="KOC30478.1"/>
    <property type="molecule type" value="Genomic_DNA"/>
</dbReference>
<organism evidence="6 7">
    <name type="scientific">Comamonas testosteroni</name>
    <name type="common">Pseudomonas testosteroni</name>
    <dbReference type="NCBI Taxonomy" id="285"/>
    <lineage>
        <taxon>Bacteria</taxon>
        <taxon>Pseudomonadati</taxon>
        <taxon>Pseudomonadota</taxon>
        <taxon>Betaproteobacteria</taxon>
        <taxon>Burkholderiales</taxon>
        <taxon>Comamonadaceae</taxon>
        <taxon>Comamonas</taxon>
    </lineage>
</organism>
<evidence type="ECO:0000256" key="1">
    <source>
        <dbReference type="ARBA" id="ARBA00023015"/>
    </source>
</evidence>
<dbReference type="InterPro" id="IPR009057">
    <property type="entry name" value="Homeodomain-like_sf"/>
</dbReference>
<evidence type="ECO:0000256" key="2">
    <source>
        <dbReference type="ARBA" id="ARBA00023125"/>
    </source>
</evidence>
<reference evidence="7" key="1">
    <citation type="submission" date="2014-06" db="EMBL/GenBank/DDBJ databases">
        <title>Draft genome sequence of C. testosteroni WDL7.</title>
        <authorList>
            <person name="Wu Y."/>
            <person name="Seshan H."/>
            <person name="Arumugam K."/>
        </authorList>
    </citation>
    <scope>NUCLEOTIDE SEQUENCE [LARGE SCALE GENOMIC DNA]</scope>
    <source>
        <strain evidence="7">WDL7</strain>
    </source>
</reference>
<dbReference type="FunFam" id="1.10.10.60:FF:000141">
    <property type="entry name" value="TetR family transcriptional regulator"/>
    <property type="match status" value="1"/>
</dbReference>
<dbReference type="GO" id="GO:0003700">
    <property type="term" value="F:DNA-binding transcription factor activity"/>
    <property type="evidence" value="ECO:0007669"/>
    <property type="project" value="TreeGrafter"/>
</dbReference>
<comment type="caution">
    <text evidence="6">The sequence shown here is derived from an EMBL/GenBank/DDBJ whole genome shotgun (WGS) entry which is preliminary data.</text>
</comment>
<name>A0A0L7N9F1_COMTE</name>
<protein>
    <recommendedName>
        <fullName evidence="5">HTH tetR-type domain-containing protein</fullName>
    </recommendedName>
</protein>
<dbReference type="GO" id="GO:0000976">
    <property type="term" value="F:transcription cis-regulatory region binding"/>
    <property type="evidence" value="ECO:0007669"/>
    <property type="project" value="TreeGrafter"/>
</dbReference>
<evidence type="ECO:0000259" key="5">
    <source>
        <dbReference type="PROSITE" id="PS50977"/>
    </source>
</evidence>
<keyword evidence="1" id="KW-0805">Transcription regulation</keyword>
<dbReference type="Pfam" id="PF14246">
    <property type="entry name" value="TetR_C_7"/>
    <property type="match status" value="1"/>
</dbReference>
<dbReference type="InterPro" id="IPR039536">
    <property type="entry name" value="TetR_C_Proteobacteria"/>
</dbReference>
<dbReference type="Pfam" id="PF00440">
    <property type="entry name" value="TetR_N"/>
    <property type="match status" value="1"/>
</dbReference>
<proteinExistence type="predicted"/>
<sequence>MSVARVKTENKRLELLLAATEVFLEQGFDQTLMSHISDRAKCSKGTLYSYFASKQELFCEAIFEATAQEASVVVIEPVSKDEAVDDTLTRFGVSYLKMAYNPRFQALRRLVFAATSDIEVGRTVYQKAVKPHVLRAADFLASAMKRGRLRDADPELAAWHFIGLLESESLLKFLMHSLEGSALENVDAVVGRTVKVFCDSYKV</sequence>
<dbReference type="PROSITE" id="PS50977">
    <property type="entry name" value="HTH_TETR_2"/>
    <property type="match status" value="1"/>
</dbReference>
<gene>
    <name evidence="6" type="ORF">GL58_21505</name>
</gene>
<dbReference type="Proteomes" id="UP000037442">
    <property type="component" value="Unassembled WGS sequence"/>
</dbReference>
<dbReference type="PATRIC" id="fig|285.49.peg.4451"/>
<accession>A0A0L7N9F1</accession>
<dbReference type="Gene3D" id="1.10.357.10">
    <property type="entry name" value="Tetracycline Repressor, domain 2"/>
    <property type="match status" value="1"/>
</dbReference>
<feature type="DNA-binding region" description="H-T-H motif" evidence="4">
    <location>
        <begin position="32"/>
        <end position="51"/>
    </location>
</feature>
<dbReference type="InterPro" id="IPR036271">
    <property type="entry name" value="Tet_transcr_reg_TetR-rel_C_sf"/>
</dbReference>
<dbReference type="SUPFAM" id="SSF46689">
    <property type="entry name" value="Homeodomain-like"/>
    <property type="match status" value="1"/>
</dbReference>
<keyword evidence="2 4" id="KW-0238">DNA-binding</keyword>
<dbReference type="InterPro" id="IPR050109">
    <property type="entry name" value="HTH-type_TetR-like_transc_reg"/>
</dbReference>
<dbReference type="AlphaFoldDB" id="A0A0L7N9F1"/>
<dbReference type="InterPro" id="IPR001647">
    <property type="entry name" value="HTH_TetR"/>
</dbReference>
<evidence type="ECO:0000313" key="7">
    <source>
        <dbReference type="Proteomes" id="UP000037442"/>
    </source>
</evidence>
<evidence type="ECO:0000313" key="6">
    <source>
        <dbReference type="EMBL" id="KOC30478.1"/>
    </source>
</evidence>
<dbReference type="PRINTS" id="PR00455">
    <property type="entry name" value="HTHTETR"/>
</dbReference>
<dbReference type="PANTHER" id="PTHR30055:SF119">
    <property type="entry name" value="NALC"/>
    <property type="match status" value="1"/>
</dbReference>